<keyword evidence="3" id="KW-1185">Reference proteome</keyword>
<comment type="caution">
    <text evidence="2">The sequence shown here is derived from an EMBL/GenBank/DDBJ whole genome shotgun (WGS) entry which is preliminary data.</text>
</comment>
<evidence type="ECO:0000313" key="3">
    <source>
        <dbReference type="Proteomes" id="UP000017800"/>
    </source>
</evidence>
<keyword evidence="1" id="KW-1133">Transmembrane helix</keyword>
<gene>
    <name evidence="2" type="ORF">VHA01S_030_00450</name>
</gene>
<proteinExistence type="predicted"/>
<feature type="transmembrane region" description="Helical" evidence="1">
    <location>
        <begin position="73"/>
        <end position="95"/>
    </location>
</feature>
<keyword evidence="1" id="KW-0472">Membrane</keyword>
<evidence type="ECO:0000256" key="1">
    <source>
        <dbReference type="SAM" id="Phobius"/>
    </source>
</evidence>
<sequence length="114" mass="11896">MDILFLVMGGAILVVMLALMVENWKGVVAFSVFGIILFVLASYAIYISAITFFAVSLISYMDNSSKGSASIGNALFLGAKVAIVILIVAEALGWLGGVFTGSTGSCGRYRPSGC</sequence>
<organism evidence="2 3">
    <name type="scientific">Vibrio halioticoli NBRC 102217</name>
    <dbReference type="NCBI Taxonomy" id="1219072"/>
    <lineage>
        <taxon>Bacteria</taxon>
        <taxon>Pseudomonadati</taxon>
        <taxon>Pseudomonadota</taxon>
        <taxon>Gammaproteobacteria</taxon>
        <taxon>Vibrionales</taxon>
        <taxon>Vibrionaceae</taxon>
        <taxon>Vibrio</taxon>
    </lineage>
</organism>
<dbReference type="RefSeq" id="WP_023404324.1">
    <property type="nucleotide sequence ID" value="NZ_BAUJ01000030.1"/>
</dbReference>
<reference evidence="2 3" key="1">
    <citation type="submission" date="2013-10" db="EMBL/GenBank/DDBJ databases">
        <authorList>
            <person name="Ichikawa N."/>
            <person name="Kimura A."/>
            <person name="Ohji S."/>
            <person name="Hosoyama A."/>
            <person name="Fujita N."/>
        </authorList>
    </citation>
    <scope>NUCLEOTIDE SEQUENCE [LARGE SCALE GENOMIC DNA]</scope>
    <source>
        <strain evidence="2 3">NBRC 102217</strain>
    </source>
</reference>
<reference evidence="2 3" key="2">
    <citation type="submission" date="2013-11" db="EMBL/GenBank/DDBJ databases">
        <title>Whole genome shotgun sequence of Vibrio halioticoli NBRC 102217.</title>
        <authorList>
            <person name="Isaki S."/>
            <person name="Kimura A."/>
            <person name="Ohji S."/>
            <person name="Hosoyama A."/>
            <person name="Fujita N."/>
            <person name="Hashimoto M."/>
            <person name="Hosoyama Y."/>
            <person name="Yamazoe A."/>
        </authorList>
    </citation>
    <scope>NUCLEOTIDE SEQUENCE [LARGE SCALE GENOMIC DNA]</scope>
    <source>
        <strain evidence="2 3">NBRC 102217</strain>
    </source>
</reference>
<name>V5HLA8_9VIBR</name>
<accession>V5HLA8</accession>
<keyword evidence="1" id="KW-0812">Transmembrane</keyword>
<dbReference type="EMBL" id="BAUJ01000030">
    <property type="protein sequence ID" value="GAD89970.1"/>
    <property type="molecule type" value="Genomic_DNA"/>
</dbReference>
<dbReference type="Proteomes" id="UP000017800">
    <property type="component" value="Unassembled WGS sequence"/>
</dbReference>
<evidence type="ECO:0000313" key="2">
    <source>
        <dbReference type="EMBL" id="GAD89970.1"/>
    </source>
</evidence>
<dbReference type="AlphaFoldDB" id="V5HLA8"/>
<protein>
    <submittedName>
        <fullName evidence="2">Uncharacterized protein</fullName>
    </submittedName>
</protein>
<feature type="transmembrane region" description="Helical" evidence="1">
    <location>
        <begin position="28"/>
        <end position="61"/>
    </location>
</feature>